<evidence type="ECO:0000313" key="3">
    <source>
        <dbReference type="Proteomes" id="UP000008021"/>
    </source>
</evidence>
<reference evidence="2" key="1">
    <citation type="submission" date="2015-04" db="UniProtKB">
        <authorList>
            <consortium name="EnsemblPlants"/>
        </authorList>
    </citation>
    <scope>IDENTIFICATION</scope>
</reference>
<dbReference type="AlphaFoldDB" id="A0A0E0CBA7"/>
<organism evidence="2">
    <name type="scientific">Oryza meridionalis</name>
    <dbReference type="NCBI Taxonomy" id="40149"/>
    <lineage>
        <taxon>Eukaryota</taxon>
        <taxon>Viridiplantae</taxon>
        <taxon>Streptophyta</taxon>
        <taxon>Embryophyta</taxon>
        <taxon>Tracheophyta</taxon>
        <taxon>Spermatophyta</taxon>
        <taxon>Magnoliopsida</taxon>
        <taxon>Liliopsida</taxon>
        <taxon>Poales</taxon>
        <taxon>Poaceae</taxon>
        <taxon>BOP clade</taxon>
        <taxon>Oryzoideae</taxon>
        <taxon>Oryzeae</taxon>
        <taxon>Oryzinae</taxon>
        <taxon>Oryza</taxon>
    </lineage>
</organism>
<proteinExistence type="predicted"/>
<dbReference type="EnsemblPlants" id="OMERI01G36750.2">
    <property type="protein sequence ID" value="OMERI01G36750.2"/>
    <property type="gene ID" value="OMERI01G36750"/>
</dbReference>
<dbReference type="HOGENOM" id="CLU_2041748_0_0_1"/>
<feature type="region of interest" description="Disordered" evidence="1">
    <location>
        <begin position="32"/>
        <end position="64"/>
    </location>
</feature>
<accession>A0A0E0CBA7</accession>
<name>A0A0E0CBA7_9ORYZ</name>
<reference evidence="2" key="2">
    <citation type="submission" date="2018-05" db="EMBL/GenBank/DDBJ databases">
        <title>OmerRS3 (Oryza meridionalis Reference Sequence Version 3).</title>
        <authorList>
            <person name="Zhang J."/>
            <person name="Kudrna D."/>
            <person name="Lee S."/>
            <person name="Talag J."/>
            <person name="Welchert J."/>
            <person name="Wing R.A."/>
        </authorList>
    </citation>
    <scope>NUCLEOTIDE SEQUENCE [LARGE SCALE GENOMIC DNA]</scope>
    <source>
        <strain evidence="2">cv. OR44</strain>
    </source>
</reference>
<sequence length="145" mass="15735">MRGAEAATAHGPCALADSDSFIKRVTTFRQERVATGHGGESAAEEGKEKRAARRGEAAAGRGEAISRLKPALPCTARPRHHVSDLRIFFPGVHGCKRSAHFDPEPLPPFRQTMARLRRRLNEGGCDRIQPICGRSREERRGGGGG</sequence>
<dbReference type="Gramene" id="OMERI01G36750.2">
    <property type="protein sequence ID" value="OMERI01G36750.2"/>
    <property type="gene ID" value="OMERI01G36750"/>
</dbReference>
<keyword evidence="3" id="KW-1185">Reference proteome</keyword>
<feature type="compositionally biased region" description="Basic and acidic residues" evidence="1">
    <location>
        <begin position="44"/>
        <end position="56"/>
    </location>
</feature>
<dbReference type="Proteomes" id="UP000008021">
    <property type="component" value="Chromosome 1"/>
</dbReference>
<protein>
    <submittedName>
        <fullName evidence="2">Uncharacterized protein</fullName>
    </submittedName>
</protein>
<evidence type="ECO:0000313" key="2">
    <source>
        <dbReference type="EnsemblPlants" id="OMERI01G36750.2"/>
    </source>
</evidence>
<evidence type="ECO:0000256" key="1">
    <source>
        <dbReference type="SAM" id="MobiDB-lite"/>
    </source>
</evidence>